<name>A0RYQ2_CENSY</name>
<dbReference type="Pfam" id="PF00730">
    <property type="entry name" value="HhH-GPD"/>
    <property type="match status" value="1"/>
</dbReference>
<dbReference type="PANTHER" id="PTHR43003:SF5">
    <property type="entry name" value="DNA-3-METHYLADENINE GLYCOSYLASE"/>
    <property type="match status" value="1"/>
</dbReference>
<dbReference type="PANTHER" id="PTHR43003">
    <property type="entry name" value="DNA-3-METHYLADENINE GLYCOSYLASE"/>
    <property type="match status" value="1"/>
</dbReference>
<feature type="domain" description="HhH-GPD" evidence="4">
    <location>
        <begin position="28"/>
        <end position="182"/>
    </location>
</feature>
<keyword evidence="5" id="KW-0326">Glycosidase</keyword>
<evidence type="ECO:0000256" key="2">
    <source>
        <dbReference type="ARBA" id="ARBA00022763"/>
    </source>
</evidence>
<accession>A0RYQ2</accession>
<dbReference type="STRING" id="414004.CENSYa_1860"/>
<keyword evidence="6" id="KW-1185">Reference proteome</keyword>
<dbReference type="FunFam" id="1.10.340.30:FF:000004">
    <property type="entry name" value="DNA-3-methyladenine glycosylase II"/>
    <property type="match status" value="1"/>
</dbReference>
<dbReference type="CDD" id="cd00056">
    <property type="entry name" value="ENDO3c"/>
    <property type="match status" value="1"/>
</dbReference>
<dbReference type="Proteomes" id="UP000000758">
    <property type="component" value="Chromosome"/>
</dbReference>
<dbReference type="SMART" id="SM00478">
    <property type="entry name" value="ENDO3c"/>
    <property type="match status" value="1"/>
</dbReference>
<evidence type="ECO:0000256" key="1">
    <source>
        <dbReference type="ARBA" id="ARBA00010817"/>
    </source>
</evidence>
<dbReference type="GO" id="GO:0008725">
    <property type="term" value="F:DNA-3-methyladenine glycosylase activity"/>
    <property type="evidence" value="ECO:0007669"/>
    <property type="project" value="TreeGrafter"/>
</dbReference>
<dbReference type="EC" id="3.2.2.21" evidence="5"/>
<dbReference type="KEGG" id="csy:CENSYa_1860"/>
<dbReference type="InterPro" id="IPR051912">
    <property type="entry name" value="Alkylbase_DNA_Glycosylase/TA"/>
</dbReference>
<keyword evidence="5" id="KW-0378">Hydrolase</keyword>
<dbReference type="Gene3D" id="1.10.340.30">
    <property type="entry name" value="Hypothetical protein, domain 2"/>
    <property type="match status" value="1"/>
</dbReference>
<evidence type="ECO:0000313" key="5">
    <source>
        <dbReference type="EMBL" id="ABK78469.1"/>
    </source>
</evidence>
<dbReference type="AlphaFoldDB" id="A0RYQ2"/>
<dbReference type="HOGENOM" id="CLU_000445_72_5_2"/>
<dbReference type="GO" id="GO:0043916">
    <property type="term" value="F:DNA-7-methylguanine glycosylase activity"/>
    <property type="evidence" value="ECO:0007669"/>
    <property type="project" value="TreeGrafter"/>
</dbReference>
<protein>
    <submittedName>
        <fullName evidence="5">3-methyladenine DNA glycosylase/8-oxoguanine DNA glycosylase</fullName>
        <ecNumber evidence="5">3.2.2.21</ecNumber>
    </submittedName>
</protein>
<dbReference type="EnsemblBacteria" id="ABK78469">
    <property type="protein sequence ID" value="ABK78469"/>
    <property type="gene ID" value="CENSYa_1860"/>
</dbReference>
<organism evidence="5 6">
    <name type="scientific">Cenarchaeum symbiosum (strain A)</name>
    <dbReference type="NCBI Taxonomy" id="414004"/>
    <lineage>
        <taxon>Archaea</taxon>
        <taxon>Nitrososphaerota</taxon>
        <taxon>Candidatus Cenarchaeales</taxon>
        <taxon>Candidatus Cenarchaeaceae</taxon>
        <taxon>Candidatus Cenarchaeum</taxon>
    </lineage>
</organism>
<evidence type="ECO:0000256" key="3">
    <source>
        <dbReference type="ARBA" id="ARBA00023204"/>
    </source>
</evidence>
<dbReference type="Gene3D" id="1.10.1670.40">
    <property type="match status" value="1"/>
</dbReference>
<keyword evidence="3" id="KW-0234">DNA repair</keyword>
<dbReference type="GO" id="GO:0006307">
    <property type="term" value="P:DNA alkylation repair"/>
    <property type="evidence" value="ECO:0007669"/>
    <property type="project" value="TreeGrafter"/>
</dbReference>
<evidence type="ECO:0000259" key="4">
    <source>
        <dbReference type="SMART" id="SM00478"/>
    </source>
</evidence>
<gene>
    <name evidence="5" type="ordered locus">CENSYa_1860</name>
</gene>
<comment type="similarity">
    <text evidence="1">Belongs to the alkylbase DNA glycosidase AlkA family.</text>
</comment>
<dbReference type="GO" id="GO:0006285">
    <property type="term" value="P:base-excision repair, AP site formation"/>
    <property type="evidence" value="ECO:0007669"/>
    <property type="project" value="TreeGrafter"/>
</dbReference>
<dbReference type="SUPFAM" id="SSF48150">
    <property type="entry name" value="DNA-glycosylase"/>
    <property type="match status" value="1"/>
</dbReference>
<proteinExistence type="inferred from homology"/>
<dbReference type="GO" id="GO:0032131">
    <property type="term" value="F:alkylated DNA binding"/>
    <property type="evidence" value="ECO:0007669"/>
    <property type="project" value="TreeGrafter"/>
</dbReference>
<dbReference type="EMBL" id="DP000238">
    <property type="protein sequence ID" value="ABK78469.1"/>
    <property type="molecule type" value="Genomic_DNA"/>
</dbReference>
<reference evidence="5 6" key="1">
    <citation type="journal article" date="2006" name="Proc. Natl. Acad. Sci. U.S.A.">
        <title>Genomic analysis of the uncultivated marine crenarchaeote Cenarchaeum symbiosum.</title>
        <authorList>
            <person name="Hallam S.J."/>
            <person name="Konstantinidis K.T."/>
            <person name="Putnam N."/>
            <person name="Schleper C."/>
            <person name="Watanabe Y."/>
            <person name="Sugahara J."/>
            <person name="Preston C."/>
            <person name="de la Torre J."/>
            <person name="Richardson P.M."/>
            <person name="DeLong E.F."/>
        </authorList>
    </citation>
    <scope>NUCLEOTIDE SEQUENCE [LARGE SCALE GENOMIC DNA]</scope>
    <source>
        <strain evidence="6">A</strain>
    </source>
</reference>
<dbReference type="GO" id="GO:0032993">
    <property type="term" value="C:protein-DNA complex"/>
    <property type="evidence" value="ECO:0007669"/>
    <property type="project" value="TreeGrafter"/>
</dbReference>
<sequence>MARLIRLVGEYNPRRTRNRHEALVRSIITQQLSGSAASSILARFRALYGGGFPRPADVARTPARKLQQAGISAMKADYIRGLSGMIDRRELKLAGFSRMGDEEVVAELVRVRGVGRWTAEMFLIFALGRQDVLPLGDLGLRKGVMKLCSMDSLPTDAEIVKTAERWRPYRTAATWYLWKGTQGFRNI</sequence>
<dbReference type="InterPro" id="IPR003265">
    <property type="entry name" value="HhH-GPD_domain"/>
</dbReference>
<dbReference type="InterPro" id="IPR011257">
    <property type="entry name" value="DNA_glycosylase"/>
</dbReference>
<evidence type="ECO:0000313" key="6">
    <source>
        <dbReference type="Proteomes" id="UP000000758"/>
    </source>
</evidence>
<keyword evidence="2" id="KW-0227">DNA damage</keyword>